<name>G8F2R9_MACFA</name>
<dbReference type="EMBL" id="JH330138">
    <property type="protein sequence ID" value="EHH61583.1"/>
    <property type="molecule type" value="Genomic_DNA"/>
</dbReference>
<dbReference type="PRINTS" id="PR02045">
    <property type="entry name" value="F138DOMAIN"/>
</dbReference>
<dbReference type="AlphaFoldDB" id="G8F2R9"/>
<organism evidence="2">
    <name type="scientific">Macaca fascicularis</name>
    <name type="common">Crab-eating macaque</name>
    <name type="synonym">Cynomolgus monkey</name>
    <dbReference type="NCBI Taxonomy" id="9541"/>
    <lineage>
        <taxon>Eukaryota</taxon>
        <taxon>Metazoa</taxon>
        <taxon>Chordata</taxon>
        <taxon>Craniata</taxon>
        <taxon>Vertebrata</taxon>
        <taxon>Euteleostomi</taxon>
        <taxon>Mammalia</taxon>
        <taxon>Eutheria</taxon>
        <taxon>Euarchontoglires</taxon>
        <taxon>Primates</taxon>
        <taxon>Haplorrhini</taxon>
        <taxon>Catarrhini</taxon>
        <taxon>Cercopithecidae</taxon>
        <taxon>Cercopithecinae</taxon>
        <taxon>Macaca</taxon>
    </lineage>
</organism>
<evidence type="ECO:0000313" key="2">
    <source>
        <dbReference type="Proteomes" id="UP000009130"/>
    </source>
</evidence>
<dbReference type="PANTHER" id="PTHR46254:SF3">
    <property type="entry name" value="SECRETED PROTEIN"/>
    <property type="match status" value="1"/>
</dbReference>
<protein>
    <submittedName>
        <fullName evidence="1">Uncharacterized protein</fullName>
    </submittedName>
</protein>
<gene>
    <name evidence="1" type="ORF">EGM_19546</name>
</gene>
<dbReference type="Proteomes" id="UP000009130">
    <property type="component" value="Unassembled WGS sequence"/>
</dbReference>
<reference evidence="1 2" key="1">
    <citation type="journal article" date="2011" name="Nat. Biotechnol.">
        <title>Genome sequencing and comparison of two nonhuman primate animal models, the cynomolgus and Chinese rhesus macaques.</title>
        <authorList>
            <person name="Yan G."/>
            <person name="Zhang G."/>
            <person name="Fang X."/>
            <person name="Zhang Y."/>
            <person name="Li C."/>
            <person name="Ling F."/>
            <person name="Cooper D.N."/>
            <person name="Li Q."/>
            <person name="Li Y."/>
            <person name="van Gool A.J."/>
            <person name="Du H."/>
            <person name="Chen J."/>
            <person name="Chen R."/>
            <person name="Zhang P."/>
            <person name="Huang Z."/>
            <person name="Thompson J.R."/>
            <person name="Meng Y."/>
            <person name="Bai Y."/>
            <person name="Wang J."/>
            <person name="Zhuo M."/>
            <person name="Wang T."/>
            <person name="Huang Y."/>
            <person name="Wei L."/>
            <person name="Li J."/>
            <person name="Wang Z."/>
            <person name="Hu H."/>
            <person name="Yang P."/>
            <person name="Le L."/>
            <person name="Stenson P.D."/>
            <person name="Li B."/>
            <person name="Liu X."/>
            <person name="Ball E.V."/>
            <person name="An N."/>
            <person name="Huang Q."/>
            <person name="Zhang Y."/>
            <person name="Fan W."/>
            <person name="Zhang X."/>
            <person name="Li Y."/>
            <person name="Wang W."/>
            <person name="Katze M.G."/>
            <person name="Su B."/>
            <person name="Nielsen R."/>
            <person name="Yang H."/>
            <person name="Wang J."/>
            <person name="Wang X."/>
            <person name="Wang J."/>
        </authorList>
    </citation>
    <scope>NUCLEOTIDE SEQUENCE [LARGE SCALE GENOMIC DNA]</scope>
    <source>
        <strain evidence="1 2">CE-4</strain>
    </source>
</reference>
<feature type="non-terminal residue" evidence="1">
    <location>
        <position position="90"/>
    </location>
</feature>
<accession>G8F2R9</accession>
<proteinExistence type="predicted"/>
<evidence type="ECO:0000313" key="1">
    <source>
        <dbReference type="EMBL" id="EHH61583.1"/>
    </source>
</evidence>
<dbReference type="PANTHER" id="PTHR46254">
    <property type="entry name" value="PROTEIN GVQW1-RELATED"/>
    <property type="match status" value="1"/>
</dbReference>
<sequence>MESHSVTQAGVQWCDLGSLQPPPPRFKQFCTLSIPSSWDYSHVPPCETNFLFFFVEMRSHYIAQACLKLVGSSDPPASAFQSTRITGVSH</sequence>